<comment type="caution">
    <text evidence="6">The sequence shown here is derived from an EMBL/GenBank/DDBJ whole genome shotgun (WGS) entry which is preliminary data.</text>
</comment>
<reference evidence="6 7" key="1">
    <citation type="journal article" date="2020" name="Mol. Biol. Evol.">
        <title>Distinct Expression and Methylation Patterns for Genes with Different Fates following a Single Whole-Genome Duplication in Flowering Plants.</title>
        <authorList>
            <person name="Shi T."/>
            <person name="Rahmani R.S."/>
            <person name="Gugger P.F."/>
            <person name="Wang M."/>
            <person name="Li H."/>
            <person name="Zhang Y."/>
            <person name="Li Z."/>
            <person name="Wang Q."/>
            <person name="Van de Peer Y."/>
            <person name="Marchal K."/>
            <person name="Chen J."/>
        </authorList>
    </citation>
    <scope>NUCLEOTIDE SEQUENCE [LARGE SCALE GENOMIC DNA]</scope>
    <source>
        <tissue evidence="6">Leaf</tissue>
    </source>
</reference>
<name>A0A822YVR2_NELNU</name>
<gene>
    <name evidence="6" type="ORF">HUJ06_012179</name>
</gene>
<organism evidence="6 7">
    <name type="scientific">Nelumbo nucifera</name>
    <name type="common">Sacred lotus</name>
    <dbReference type="NCBI Taxonomy" id="4432"/>
    <lineage>
        <taxon>Eukaryota</taxon>
        <taxon>Viridiplantae</taxon>
        <taxon>Streptophyta</taxon>
        <taxon>Embryophyta</taxon>
        <taxon>Tracheophyta</taxon>
        <taxon>Spermatophyta</taxon>
        <taxon>Magnoliopsida</taxon>
        <taxon>Proteales</taxon>
        <taxon>Nelumbonaceae</taxon>
        <taxon>Nelumbo</taxon>
    </lineage>
</organism>
<dbReference type="EMBL" id="DUZY01000003">
    <property type="protein sequence ID" value="DAD33328.1"/>
    <property type="molecule type" value="Genomic_DNA"/>
</dbReference>
<evidence type="ECO:0000313" key="6">
    <source>
        <dbReference type="EMBL" id="DAD33328.1"/>
    </source>
</evidence>
<evidence type="ECO:0000313" key="7">
    <source>
        <dbReference type="Proteomes" id="UP000607653"/>
    </source>
</evidence>
<keyword evidence="4" id="KW-1015">Disulfide bond</keyword>
<evidence type="ECO:0000256" key="1">
    <source>
        <dbReference type="ARBA" id="ARBA00009178"/>
    </source>
</evidence>
<dbReference type="PANTHER" id="PTHR33136">
    <property type="entry name" value="RAPID ALKALINIZATION FACTOR-LIKE"/>
    <property type="match status" value="1"/>
</dbReference>
<proteinExistence type="inferred from homology"/>
<protein>
    <recommendedName>
        <fullName evidence="8">Rapid alkalinization factor-like</fullName>
    </recommendedName>
</protein>
<sequence>MANSSGLCMVVATLIISALMITSSPYSVEASGVYSKLDWLPLKTSCQGTIAECLGGKEFDMDSESNRRILATTDYISYRALQSGNSVPCSQRGTSYYNNCQSGGQANPYNRGCSKISQCRTS</sequence>
<keyword evidence="2" id="KW-0372">Hormone</keyword>
<dbReference type="Proteomes" id="UP000607653">
    <property type="component" value="Unassembled WGS sequence"/>
</dbReference>
<feature type="chain" id="PRO_5032977988" description="Rapid alkalinization factor-like" evidence="5">
    <location>
        <begin position="31"/>
        <end position="122"/>
    </location>
</feature>
<dbReference type="PANTHER" id="PTHR33136:SF13">
    <property type="entry name" value="OS10G0328900 PROTEIN"/>
    <property type="match status" value="1"/>
</dbReference>
<dbReference type="Pfam" id="PF05498">
    <property type="entry name" value="RALF"/>
    <property type="match status" value="1"/>
</dbReference>
<evidence type="ECO:0000256" key="2">
    <source>
        <dbReference type="ARBA" id="ARBA00022702"/>
    </source>
</evidence>
<evidence type="ECO:0000256" key="4">
    <source>
        <dbReference type="ARBA" id="ARBA00023157"/>
    </source>
</evidence>
<comment type="similarity">
    <text evidence="1">Belongs to the plant rapid alkalinization factor (RALF) family.</text>
</comment>
<feature type="signal peptide" evidence="5">
    <location>
        <begin position="1"/>
        <end position="30"/>
    </location>
</feature>
<evidence type="ECO:0008006" key="8">
    <source>
        <dbReference type="Google" id="ProtNLM"/>
    </source>
</evidence>
<evidence type="ECO:0000256" key="5">
    <source>
        <dbReference type="SAM" id="SignalP"/>
    </source>
</evidence>
<keyword evidence="3 5" id="KW-0732">Signal</keyword>
<evidence type="ECO:0000256" key="3">
    <source>
        <dbReference type="ARBA" id="ARBA00022729"/>
    </source>
</evidence>
<accession>A0A822YVR2</accession>
<dbReference type="InterPro" id="IPR008801">
    <property type="entry name" value="RALF"/>
</dbReference>
<dbReference type="AlphaFoldDB" id="A0A822YVR2"/>
<dbReference type="GO" id="GO:0005179">
    <property type="term" value="F:hormone activity"/>
    <property type="evidence" value="ECO:0007669"/>
    <property type="project" value="UniProtKB-KW"/>
</dbReference>
<keyword evidence="7" id="KW-1185">Reference proteome</keyword>